<dbReference type="OrthoDB" id="9148343at2"/>
<dbReference type="SUPFAM" id="SSF158745">
    <property type="entry name" value="LanC-like"/>
    <property type="match status" value="1"/>
</dbReference>
<gene>
    <name evidence="2" type="ORF">FB459_1014</name>
</gene>
<dbReference type="Pfam" id="PF05147">
    <property type="entry name" value="LANC_like"/>
    <property type="match status" value="1"/>
</dbReference>
<dbReference type="Pfam" id="PF13575">
    <property type="entry name" value="DUF4135"/>
    <property type="match status" value="1"/>
</dbReference>
<dbReference type="AlphaFoldDB" id="A0A542EE54"/>
<dbReference type="GO" id="GO:0031179">
    <property type="term" value="P:peptide modification"/>
    <property type="evidence" value="ECO:0007669"/>
    <property type="project" value="InterPro"/>
</dbReference>
<name>A0A542EE54_9MICO</name>
<dbReference type="EMBL" id="VFMO01000001">
    <property type="protein sequence ID" value="TQJ13589.1"/>
    <property type="molecule type" value="Genomic_DNA"/>
</dbReference>
<reference evidence="2 3" key="1">
    <citation type="submission" date="2019-06" db="EMBL/GenBank/DDBJ databases">
        <title>Sequencing the genomes of 1000 actinobacteria strains.</title>
        <authorList>
            <person name="Klenk H.-P."/>
        </authorList>
    </citation>
    <scope>NUCLEOTIDE SEQUENCE [LARGE SCALE GENOMIC DNA]</scope>
    <source>
        <strain evidence="2 3">DSM 19828</strain>
    </source>
</reference>
<comment type="caution">
    <text evidence="2">The sequence shown here is derived from an EMBL/GenBank/DDBJ whole genome shotgun (WGS) entry which is preliminary data.</text>
</comment>
<dbReference type="GO" id="GO:0005975">
    <property type="term" value="P:carbohydrate metabolic process"/>
    <property type="evidence" value="ECO:0007669"/>
    <property type="project" value="InterPro"/>
</dbReference>
<evidence type="ECO:0000259" key="1">
    <source>
        <dbReference type="Pfam" id="PF13575"/>
    </source>
</evidence>
<dbReference type="RefSeq" id="WP_141927653.1">
    <property type="nucleotide sequence ID" value="NZ_BAABCI010000033.1"/>
</dbReference>
<evidence type="ECO:0000313" key="2">
    <source>
        <dbReference type="EMBL" id="TQJ13589.1"/>
    </source>
</evidence>
<dbReference type="InterPro" id="IPR025410">
    <property type="entry name" value="Lant_dehyd"/>
</dbReference>
<dbReference type="InterPro" id="IPR007822">
    <property type="entry name" value="LANC-like"/>
</dbReference>
<accession>A0A542EE54</accession>
<keyword evidence="3" id="KW-1185">Reference proteome</keyword>
<organism evidence="2 3">
    <name type="scientific">Yimella lutea</name>
    <dbReference type="NCBI Taxonomy" id="587872"/>
    <lineage>
        <taxon>Bacteria</taxon>
        <taxon>Bacillati</taxon>
        <taxon>Actinomycetota</taxon>
        <taxon>Actinomycetes</taxon>
        <taxon>Micrococcales</taxon>
        <taxon>Dermacoccaceae</taxon>
        <taxon>Yimella</taxon>
    </lineage>
</organism>
<evidence type="ECO:0000313" key="3">
    <source>
        <dbReference type="Proteomes" id="UP000320806"/>
    </source>
</evidence>
<proteinExistence type="predicted"/>
<sequence>MDKVTRAVVDHYRARIEERQHDIGGIDASLLVDAVIDGLAQRLQLLIPRVYVVEFHRARHEWGYPVDASSSVAVDRYLEQFGAHTIVEWFERYPALSTLLDGVVDALGDHVAEIAQRWQIDREEIAAQGLCVPGLSLTGIDHLGSDAHQNGRTVAAVRLSDGSRVIYKPRSLGAEEFTRTALGIVSGALEIDVSMCAPTSLDRGVYGWQKEIHPTPAADADQVAVFYRRMGVLCAVLGALGAMDMHHENVLAVGDHPVALDLETVLHASASLRAHDLSAAISNRLKLSLANTLLLPQRLPSGPYSVLLGGIGVPYEQQSSRTEYVMVNRDTDAVDLAQRTFGFAQTHNVLHDSDGEVTDLLDHREHLLRGLREGWAAVRARREQIIDHLDHNPIELRQIFRSTAVYGRVLDAATHPDNLGRQDDFDRIVGMLRAPQGLHSGFVASFVVDAERKALARGDVPYFTVRSDELRARSERGLSAPIAHLSPRDRAAFGLRSVDDTSTIFEELLVEEGFAELRAVRRTHEPSYTPGAQADWGSRLLTDEGVDPDAVLHRLVDVSVCVQGIDGTERGWVPGAFAPTLATFDPGSSISFHDGGGIVVPFARAGGPWDEVAREAERGVLGLARVYQERLESLPWSIASGTLSLRYALGHDRTGLRVSPLCDDEDKLGRSDTMKGMPGAAALLSTFPDVSRIDLAEVAARMGTTAEGSGPLDLAHGPLGLTWAAHRVGRALDREQDVRAAEADFATTLAGRAQAPVGWCHGHAAACLVAAEIEADEDDVRWHARRAVALPEPGRPVDLSVCHGAAGVVQSLVHLGQERGLGWATELAAEHWARAARHARTHGYVTGDPARQGLLGYFLGWSGIADTGLLLRDALAGHRVWVPVAFAHSRRDDGMEVAA</sequence>
<protein>
    <submittedName>
        <fullName evidence="2">Lantibiotic modifying enzyme</fullName>
    </submittedName>
</protein>
<dbReference type="InterPro" id="IPR012341">
    <property type="entry name" value="6hp_glycosidase-like_sf"/>
</dbReference>
<dbReference type="Gene3D" id="1.50.10.10">
    <property type="match status" value="1"/>
</dbReference>
<feature type="domain" description="Lantibiotic biosynthesis protein dehydration" evidence="1">
    <location>
        <begin position="93"/>
        <end position="465"/>
    </location>
</feature>
<dbReference type="Proteomes" id="UP000320806">
    <property type="component" value="Unassembled WGS sequence"/>
</dbReference>